<sequence length="293" mass="32433">MFRNRPPHFALACLALCVVQLVLSLLLVRYIWALSSPAMQWLTGTLIVIQTLLGLLILVQVPRALQWRPRRNPRPSAELQAERQRIARELHDNVGSQLVSTMGLLDPKLPAHSQALRALEQCLLDLRLVVDSMDSATDSLEDRLARLRHRIQPVLDRRGIQMAWDVKTADGVEAPCAERAQHMVAIVQESLSNVLQHAQATQVKVRLDHDAEQGAWCLEVCDNGRGLPEVSSASGARPSGFGLEGMRRRALQMGGALELIRPEQGGTCIRVVVPNQGQCAREYAHAVLESQSP</sequence>
<evidence type="ECO:0000313" key="11">
    <source>
        <dbReference type="EMBL" id="ART51678.1"/>
    </source>
</evidence>
<keyword evidence="6" id="KW-0418">Kinase</keyword>
<evidence type="ECO:0000256" key="4">
    <source>
        <dbReference type="ARBA" id="ARBA00022679"/>
    </source>
</evidence>
<keyword evidence="9" id="KW-0472">Membrane</keyword>
<dbReference type="PANTHER" id="PTHR24421">
    <property type="entry name" value="NITRATE/NITRITE SENSOR PROTEIN NARX-RELATED"/>
    <property type="match status" value="1"/>
</dbReference>
<gene>
    <name evidence="11" type="ORF">CBP34_08410</name>
</gene>
<keyword evidence="7" id="KW-0067">ATP-binding</keyword>
<dbReference type="InterPro" id="IPR050482">
    <property type="entry name" value="Sensor_HK_TwoCompSys"/>
</dbReference>
<keyword evidence="4" id="KW-0808">Transferase</keyword>
<comment type="catalytic activity">
    <reaction evidence="1">
        <text>ATP + protein L-histidine = ADP + protein N-phospho-L-histidine.</text>
        <dbReference type="EC" id="2.7.13.3"/>
    </reaction>
</comment>
<evidence type="ECO:0000259" key="10">
    <source>
        <dbReference type="PROSITE" id="PS50109"/>
    </source>
</evidence>
<dbReference type="InterPro" id="IPR011712">
    <property type="entry name" value="Sig_transdc_His_kin_sub3_dim/P"/>
</dbReference>
<keyword evidence="8" id="KW-0902">Two-component regulatory system</keyword>
<protein>
    <recommendedName>
        <fullName evidence="2">histidine kinase</fullName>
        <ecNumber evidence="2">2.7.13.3</ecNumber>
    </recommendedName>
</protein>
<evidence type="ECO:0000256" key="3">
    <source>
        <dbReference type="ARBA" id="ARBA00022553"/>
    </source>
</evidence>
<keyword evidence="12" id="KW-1185">Reference proteome</keyword>
<dbReference type="PANTHER" id="PTHR24421:SF10">
    <property type="entry name" value="NITRATE_NITRITE SENSOR PROTEIN NARQ"/>
    <property type="match status" value="1"/>
</dbReference>
<keyword evidence="9" id="KW-0812">Transmembrane</keyword>
<dbReference type="GO" id="GO:0005524">
    <property type="term" value="F:ATP binding"/>
    <property type="evidence" value="ECO:0007669"/>
    <property type="project" value="UniProtKB-KW"/>
</dbReference>
<evidence type="ECO:0000256" key="2">
    <source>
        <dbReference type="ARBA" id="ARBA00012438"/>
    </source>
</evidence>
<dbReference type="GO" id="GO:0000155">
    <property type="term" value="F:phosphorelay sensor kinase activity"/>
    <property type="evidence" value="ECO:0007669"/>
    <property type="project" value="InterPro"/>
</dbReference>
<feature type="domain" description="Histidine kinase" evidence="10">
    <location>
        <begin position="85"/>
        <end position="277"/>
    </location>
</feature>
<accession>A0A240U2T7</accession>
<reference evidence="11 12" key="1">
    <citation type="submission" date="2017-05" db="EMBL/GenBank/DDBJ databases">
        <title>Polyphasic characterization of four soil-derived phenanthrene-degrading Acidovorax strains and proposal of Acidovorax phenanthrenivorans sp. nov.</title>
        <authorList>
            <person name="Singleton D.R."/>
            <person name="Lee J."/>
            <person name="Dickey A.N."/>
            <person name="Stroud A."/>
            <person name="Scholl E.H."/>
            <person name="Wright F.A."/>
            <person name="Aitken M.D."/>
        </authorList>
    </citation>
    <scope>NUCLEOTIDE SEQUENCE [LARGE SCALE GENOMIC DNA]</scope>
    <source>
        <strain evidence="11">NA3</strain>
    </source>
</reference>
<evidence type="ECO:0000256" key="6">
    <source>
        <dbReference type="ARBA" id="ARBA00022777"/>
    </source>
</evidence>
<dbReference type="PROSITE" id="PS50109">
    <property type="entry name" value="HIS_KIN"/>
    <property type="match status" value="1"/>
</dbReference>
<evidence type="ECO:0000256" key="7">
    <source>
        <dbReference type="ARBA" id="ARBA00022840"/>
    </source>
</evidence>
<dbReference type="AlphaFoldDB" id="A0A240U2T7"/>
<feature type="transmembrane region" description="Helical" evidence="9">
    <location>
        <begin position="43"/>
        <end position="61"/>
    </location>
</feature>
<evidence type="ECO:0000313" key="12">
    <source>
        <dbReference type="Proteomes" id="UP000194432"/>
    </source>
</evidence>
<dbReference type="Gene3D" id="3.30.565.10">
    <property type="entry name" value="Histidine kinase-like ATPase, C-terminal domain"/>
    <property type="match status" value="1"/>
</dbReference>
<organism evidence="11 12">
    <name type="scientific">Acidovorax carolinensis</name>
    <dbReference type="NCBI Taxonomy" id="553814"/>
    <lineage>
        <taxon>Bacteria</taxon>
        <taxon>Pseudomonadati</taxon>
        <taxon>Pseudomonadota</taxon>
        <taxon>Betaproteobacteria</taxon>
        <taxon>Burkholderiales</taxon>
        <taxon>Comamonadaceae</taxon>
        <taxon>Acidovorax</taxon>
    </lineage>
</organism>
<dbReference type="GO" id="GO:0016020">
    <property type="term" value="C:membrane"/>
    <property type="evidence" value="ECO:0007669"/>
    <property type="project" value="InterPro"/>
</dbReference>
<keyword evidence="5" id="KW-0547">Nucleotide-binding</keyword>
<proteinExistence type="predicted"/>
<dbReference type="Pfam" id="PF07730">
    <property type="entry name" value="HisKA_3"/>
    <property type="match status" value="1"/>
</dbReference>
<evidence type="ECO:0000256" key="9">
    <source>
        <dbReference type="SAM" id="Phobius"/>
    </source>
</evidence>
<dbReference type="InterPro" id="IPR003594">
    <property type="entry name" value="HATPase_dom"/>
</dbReference>
<evidence type="ECO:0000256" key="8">
    <source>
        <dbReference type="ARBA" id="ARBA00023012"/>
    </source>
</evidence>
<dbReference type="SMART" id="SM00387">
    <property type="entry name" value="HATPase_c"/>
    <property type="match status" value="1"/>
</dbReference>
<name>A0A240U2T7_9BURK</name>
<dbReference type="EC" id="2.7.13.3" evidence="2"/>
<dbReference type="GO" id="GO:0046983">
    <property type="term" value="F:protein dimerization activity"/>
    <property type="evidence" value="ECO:0007669"/>
    <property type="project" value="InterPro"/>
</dbReference>
<dbReference type="SUPFAM" id="SSF55874">
    <property type="entry name" value="ATPase domain of HSP90 chaperone/DNA topoisomerase II/histidine kinase"/>
    <property type="match status" value="1"/>
</dbReference>
<keyword evidence="9" id="KW-1133">Transmembrane helix</keyword>
<evidence type="ECO:0000256" key="5">
    <source>
        <dbReference type="ARBA" id="ARBA00022741"/>
    </source>
</evidence>
<dbReference type="Pfam" id="PF02518">
    <property type="entry name" value="HATPase_c"/>
    <property type="match status" value="1"/>
</dbReference>
<dbReference type="Proteomes" id="UP000194432">
    <property type="component" value="Chromosome 1"/>
</dbReference>
<dbReference type="InterPro" id="IPR036890">
    <property type="entry name" value="HATPase_C_sf"/>
</dbReference>
<dbReference type="CDD" id="cd16917">
    <property type="entry name" value="HATPase_UhpB-NarQ-NarX-like"/>
    <property type="match status" value="1"/>
</dbReference>
<dbReference type="KEGG" id="acin:CBP34_08410"/>
<evidence type="ECO:0000256" key="1">
    <source>
        <dbReference type="ARBA" id="ARBA00000085"/>
    </source>
</evidence>
<dbReference type="InterPro" id="IPR005467">
    <property type="entry name" value="His_kinase_dom"/>
</dbReference>
<keyword evidence="3" id="KW-0597">Phosphoprotein</keyword>
<dbReference type="EMBL" id="CP021361">
    <property type="protein sequence ID" value="ART51678.1"/>
    <property type="molecule type" value="Genomic_DNA"/>
</dbReference>